<keyword evidence="1" id="KW-1133">Transmembrane helix</keyword>
<organism evidence="2 3">
    <name type="scientific">Wenzhouxiangella sediminis</name>
    <dbReference type="NCBI Taxonomy" id="1792836"/>
    <lineage>
        <taxon>Bacteria</taxon>
        <taxon>Pseudomonadati</taxon>
        <taxon>Pseudomonadota</taxon>
        <taxon>Gammaproteobacteria</taxon>
        <taxon>Chromatiales</taxon>
        <taxon>Wenzhouxiangellaceae</taxon>
        <taxon>Wenzhouxiangella</taxon>
    </lineage>
</organism>
<dbReference type="EMBL" id="QUZK01000041">
    <property type="protein sequence ID" value="RFF29810.1"/>
    <property type="molecule type" value="Genomic_DNA"/>
</dbReference>
<evidence type="ECO:0000313" key="3">
    <source>
        <dbReference type="Proteomes" id="UP000260351"/>
    </source>
</evidence>
<dbReference type="Proteomes" id="UP000260351">
    <property type="component" value="Unassembled WGS sequence"/>
</dbReference>
<dbReference type="OrthoDB" id="8447559at2"/>
<dbReference type="AlphaFoldDB" id="A0A3E1K6Z8"/>
<feature type="transmembrane region" description="Helical" evidence="1">
    <location>
        <begin position="41"/>
        <end position="64"/>
    </location>
</feature>
<proteinExistence type="predicted"/>
<dbReference type="RefSeq" id="WP_116651044.1">
    <property type="nucleotide sequence ID" value="NZ_QUZK01000041.1"/>
</dbReference>
<keyword evidence="1" id="KW-0812">Transmembrane</keyword>
<name>A0A3E1K6Z8_9GAMM</name>
<reference evidence="2 3" key="1">
    <citation type="submission" date="2018-08" db="EMBL/GenBank/DDBJ databases">
        <title>Wenzhouxiangella salilacus sp. nov., a novel bacterium isolated from a saline lake in Xinjiang Province, China.</title>
        <authorList>
            <person name="Han S."/>
        </authorList>
    </citation>
    <scope>NUCLEOTIDE SEQUENCE [LARGE SCALE GENOMIC DNA]</scope>
    <source>
        <strain evidence="2 3">XDB06</strain>
    </source>
</reference>
<comment type="caution">
    <text evidence="2">The sequence shown here is derived from an EMBL/GenBank/DDBJ whole genome shotgun (WGS) entry which is preliminary data.</text>
</comment>
<dbReference type="Pfam" id="PF20556">
    <property type="entry name" value="DUF6768"/>
    <property type="match status" value="1"/>
</dbReference>
<sequence length="128" mass="14684">MSKIDDLIQESLSERDEALMAELNREPGYFKQAFGLFRGKLGWVMWVVMSGQLIVFVAAVFTLWSLFHAQDPVEAIQSGVIAVILVQIMTFLRGFMGDHFEANRVLREIARLELRLISQRDEPSPEDR</sequence>
<keyword evidence="3" id="KW-1185">Reference proteome</keyword>
<evidence type="ECO:0008006" key="4">
    <source>
        <dbReference type="Google" id="ProtNLM"/>
    </source>
</evidence>
<feature type="transmembrane region" description="Helical" evidence="1">
    <location>
        <begin position="76"/>
        <end position="96"/>
    </location>
</feature>
<evidence type="ECO:0000256" key="1">
    <source>
        <dbReference type="SAM" id="Phobius"/>
    </source>
</evidence>
<accession>A0A3E1K6Z8</accession>
<keyword evidence="1" id="KW-0472">Membrane</keyword>
<protein>
    <recommendedName>
        <fullName evidence="4">DUF4282 domain-containing protein</fullName>
    </recommendedName>
</protein>
<evidence type="ECO:0000313" key="2">
    <source>
        <dbReference type="EMBL" id="RFF29810.1"/>
    </source>
</evidence>
<gene>
    <name evidence="2" type="ORF">DZC52_10190</name>
</gene>
<dbReference type="InterPro" id="IPR046659">
    <property type="entry name" value="DUF6768"/>
</dbReference>